<keyword evidence="4" id="KW-1185">Reference proteome</keyword>
<protein>
    <recommendedName>
        <fullName evidence="5">Protein FAM221B</fullName>
    </recommendedName>
</protein>
<comment type="similarity">
    <text evidence="1">Belongs to the FAM221 family.</text>
</comment>
<evidence type="ECO:0000313" key="3">
    <source>
        <dbReference type="EMBL" id="TNN13618.1"/>
    </source>
</evidence>
<dbReference type="AlphaFoldDB" id="A0A4Z2DB22"/>
<dbReference type="InterPro" id="IPR026755">
    <property type="entry name" value="Fam221a/b"/>
</dbReference>
<evidence type="ECO:0000256" key="2">
    <source>
        <dbReference type="SAM" id="MobiDB-lite"/>
    </source>
</evidence>
<organism evidence="3 4">
    <name type="scientific">Schistosoma japonicum</name>
    <name type="common">Blood fluke</name>
    <dbReference type="NCBI Taxonomy" id="6182"/>
    <lineage>
        <taxon>Eukaryota</taxon>
        <taxon>Metazoa</taxon>
        <taxon>Spiralia</taxon>
        <taxon>Lophotrochozoa</taxon>
        <taxon>Platyhelminthes</taxon>
        <taxon>Trematoda</taxon>
        <taxon>Digenea</taxon>
        <taxon>Strigeidida</taxon>
        <taxon>Schistosomatoidea</taxon>
        <taxon>Schistosomatidae</taxon>
        <taxon>Schistosoma</taxon>
    </lineage>
</organism>
<feature type="region of interest" description="Disordered" evidence="2">
    <location>
        <begin position="1"/>
        <end position="20"/>
    </location>
</feature>
<dbReference type="Proteomes" id="UP000311919">
    <property type="component" value="Unassembled WGS sequence"/>
</dbReference>
<dbReference type="OrthoDB" id="196393at2759"/>
<accession>A0A4Z2DB22</accession>
<feature type="compositionally biased region" description="Polar residues" evidence="2">
    <location>
        <begin position="1"/>
        <end position="12"/>
    </location>
</feature>
<evidence type="ECO:0000313" key="4">
    <source>
        <dbReference type="Proteomes" id="UP000311919"/>
    </source>
</evidence>
<evidence type="ECO:0000256" key="1">
    <source>
        <dbReference type="ARBA" id="ARBA00011026"/>
    </source>
</evidence>
<name>A0A4Z2DB22_SCHJA</name>
<sequence length="298" mass="34218">MSNDNKTVQNKSLRIKQTKRKEDKQPFLIDKDYNIIPGTYKTPVGEVRIKKIEAPRRYDVISLARSINENFAPRTKELFTPEIEAVKEAMKTGNYVAWRPIDKPWNQQDCQRVCCNSRCFCGHLLNEHDSFSAKIIVPKCNHTGCLCKGFKFIPSRPEEVGEFWITKRSDFDRSAYRVKCKCKHTHEEHASYPVPYQCKVKGCRCSGFSSAFLCAACDKHWHEHETVFETEVERKADGRPVGEAWLPFAELPELAKIALTGVDNPDIQTLMDALPTNSRQNIPEQQILPALCELKDLK</sequence>
<proteinExistence type="inferred from homology"/>
<dbReference type="PANTHER" id="PTHR31214:SF3">
    <property type="entry name" value="PROTEIN FAM221B"/>
    <property type="match status" value="1"/>
</dbReference>
<reference evidence="3 4" key="1">
    <citation type="submission" date="2019-03" db="EMBL/GenBank/DDBJ databases">
        <title>An improved genome assembly of the fluke Schistosoma japonicum.</title>
        <authorList>
            <person name="Hu W."/>
            <person name="Luo F."/>
            <person name="Yin M."/>
            <person name="Mo X."/>
            <person name="Sun C."/>
            <person name="Wu Q."/>
            <person name="Zhu B."/>
            <person name="Xiang M."/>
            <person name="Wang J."/>
            <person name="Wang Y."/>
            <person name="Zhang T."/>
            <person name="Xu B."/>
            <person name="Zheng H."/>
            <person name="Feng Z."/>
        </authorList>
    </citation>
    <scope>NUCLEOTIDE SEQUENCE [LARGE SCALE GENOMIC DNA]</scope>
    <source>
        <strain evidence="3">HuSjv2</strain>
        <tissue evidence="3">Worms</tissue>
    </source>
</reference>
<dbReference type="Pfam" id="PF14753">
    <property type="entry name" value="FAM221"/>
    <property type="match status" value="2"/>
</dbReference>
<comment type="caution">
    <text evidence="3">The sequence shown here is derived from an EMBL/GenBank/DDBJ whole genome shotgun (WGS) entry which is preliminary data.</text>
</comment>
<dbReference type="EMBL" id="SKCS01000186">
    <property type="protein sequence ID" value="TNN13618.1"/>
    <property type="molecule type" value="Genomic_DNA"/>
</dbReference>
<gene>
    <name evidence="3" type="ORF">EWB00_002703</name>
</gene>
<dbReference type="PANTHER" id="PTHR31214">
    <property type="entry name" value="PROTEIN FAM221A-RELATED"/>
    <property type="match status" value="1"/>
</dbReference>
<evidence type="ECO:0008006" key="5">
    <source>
        <dbReference type="Google" id="ProtNLM"/>
    </source>
</evidence>